<organism evidence="1 2">
    <name type="scientific">Cryptolaemus montrouzieri</name>
    <dbReference type="NCBI Taxonomy" id="559131"/>
    <lineage>
        <taxon>Eukaryota</taxon>
        <taxon>Metazoa</taxon>
        <taxon>Ecdysozoa</taxon>
        <taxon>Arthropoda</taxon>
        <taxon>Hexapoda</taxon>
        <taxon>Insecta</taxon>
        <taxon>Pterygota</taxon>
        <taxon>Neoptera</taxon>
        <taxon>Endopterygota</taxon>
        <taxon>Coleoptera</taxon>
        <taxon>Polyphaga</taxon>
        <taxon>Cucujiformia</taxon>
        <taxon>Coccinelloidea</taxon>
        <taxon>Coccinellidae</taxon>
        <taxon>Scymninae</taxon>
        <taxon>Scymnini</taxon>
        <taxon>Cryptolaemus</taxon>
    </lineage>
</organism>
<dbReference type="Proteomes" id="UP001516400">
    <property type="component" value="Unassembled WGS sequence"/>
</dbReference>
<gene>
    <name evidence="1" type="ORF">HHI36_010908</name>
</gene>
<dbReference type="AlphaFoldDB" id="A0ABD2MK96"/>
<name>A0ABD2MK96_9CUCU</name>
<comment type="caution">
    <text evidence="1">The sequence shown here is derived from an EMBL/GenBank/DDBJ whole genome shotgun (WGS) entry which is preliminary data.</text>
</comment>
<dbReference type="EMBL" id="JABFTP020000001">
    <property type="protein sequence ID" value="KAL3266747.1"/>
    <property type="molecule type" value="Genomic_DNA"/>
</dbReference>
<reference evidence="1 2" key="1">
    <citation type="journal article" date="2021" name="BMC Biol.">
        <title>Horizontally acquired antibacterial genes associated with adaptive radiation of ladybird beetles.</title>
        <authorList>
            <person name="Li H.S."/>
            <person name="Tang X.F."/>
            <person name="Huang Y.H."/>
            <person name="Xu Z.Y."/>
            <person name="Chen M.L."/>
            <person name="Du X.Y."/>
            <person name="Qiu B.Y."/>
            <person name="Chen P.T."/>
            <person name="Zhang W."/>
            <person name="Slipinski A."/>
            <person name="Escalona H.E."/>
            <person name="Waterhouse R.M."/>
            <person name="Zwick A."/>
            <person name="Pang H."/>
        </authorList>
    </citation>
    <scope>NUCLEOTIDE SEQUENCE [LARGE SCALE GENOMIC DNA]</scope>
    <source>
        <strain evidence="1">SYSU2018</strain>
    </source>
</reference>
<protein>
    <submittedName>
        <fullName evidence="1">Uncharacterized protein</fullName>
    </submittedName>
</protein>
<proteinExistence type="predicted"/>
<evidence type="ECO:0000313" key="2">
    <source>
        <dbReference type="Proteomes" id="UP001516400"/>
    </source>
</evidence>
<sequence>SLKEELMGEISVEDIPNEKLIVLCVYRTQKANITKFIQKIEEPRNLNTDCKQYRNYKIAVARDFNVDILENTRESKELKNIFGSYNCKSTLFEP</sequence>
<feature type="non-terminal residue" evidence="1">
    <location>
        <position position="1"/>
    </location>
</feature>
<keyword evidence="2" id="KW-1185">Reference proteome</keyword>
<evidence type="ECO:0000313" key="1">
    <source>
        <dbReference type="EMBL" id="KAL3266747.1"/>
    </source>
</evidence>
<accession>A0ABD2MK96</accession>